<evidence type="ECO:0000259" key="4">
    <source>
        <dbReference type="PROSITE" id="PS51677"/>
    </source>
</evidence>
<evidence type="ECO:0000256" key="3">
    <source>
        <dbReference type="SAM" id="MobiDB-lite"/>
    </source>
</evidence>
<dbReference type="InterPro" id="IPR029044">
    <property type="entry name" value="Nucleotide-diphossugar_trans"/>
</dbReference>
<evidence type="ECO:0000313" key="5">
    <source>
        <dbReference type="EMBL" id="GAA2080595.1"/>
    </source>
</evidence>
<dbReference type="EMBL" id="BAAAPE010000009">
    <property type="protein sequence ID" value="GAA2080595.1"/>
    <property type="molecule type" value="Genomic_DNA"/>
</dbReference>
<dbReference type="Gene3D" id="3.20.20.370">
    <property type="entry name" value="Glycoside hydrolase/deacetylase"/>
    <property type="match status" value="1"/>
</dbReference>
<comment type="subcellular location">
    <subcellularLocation>
        <location evidence="1">Secreted</location>
    </subcellularLocation>
</comment>
<comment type="caution">
    <text evidence="5">The sequence shown here is derived from an EMBL/GenBank/DDBJ whole genome shotgun (WGS) entry which is preliminary data.</text>
</comment>
<feature type="region of interest" description="Disordered" evidence="3">
    <location>
        <begin position="324"/>
        <end position="351"/>
    </location>
</feature>
<proteinExistence type="predicted"/>
<protein>
    <recommendedName>
        <fullName evidence="4">NodB homology domain-containing protein</fullName>
    </recommendedName>
</protein>
<keyword evidence="6" id="KW-1185">Reference proteome</keyword>
<dbReference type="PROSITE" id="PS51677">
    <property type="entry name" value="NODB"/>
    <property type="match status" value="1"/>
</dbReference>
<dbReference type="Gene3D" id="3.90.550.10">
    <property type="entry name" value="Spore Coat Polysaccharide Biosynthesis Protein SpsA, Chain A"/>
    <property type="match status" value="1"/>
</dbReference>
<sequence length="623" mass="66698">MSRGPSPSAPEPTVPVSVVICAYTEDRWGDTLAAVASVRAQSYPARETLLVVDHNATLLRRLDARFAGTREVRVLANAGPRGLSSGRNTGIAASSGEVIAFLDDDAVAERDWLRRFVAAYADPRVLAVGGRTEPVWASGRRPAWFPEEFDWAVGCMYRGHPRGLVPVRNVLGGNASFRRRAFELAGDFATGIGRDGTRLPLGCEETELCIRLRRAAPDDALLLIDDRAIIHHRVPADRERLAYLRTRAYAEGLSKATVARLAGAQDGLSTERAYATRALPLGVARGLRDALLLRAGGAGRAGAIVLGAGAAAWGYARGRLSPALPEETAPEGAPEAAPERPRGAVSGAGAGPAPEAVPVPVPVLMYHAVGDDPAKATRALSVTPKAFAEQMEFLEDGGFTPLTTAELGALWRAGKAAPERAVLITFDDGYEGVHRHALPVLTKHAFAAGLFVSTGWLPGPHHAGGALDTMLTWEQVRELAGAGLEIGGHSHTHPQMDQLSDEALRYEIAHCRELLAQETGTAPVSFAYPFGYSSRRVRQAVRDGGFQQSLAVNNALASTRQSPFALTRLTVRRTTGIEEFARLVEGRAIGRTFARDRVLGKGYAVVRRTRRALRAADVVSRES</sequence>
<accession>A0ABN2W1X2</accession>
<dbReference type="InterPro" id="IPR002509">
    <property type="entry name" value="NODB_dom"/>
</dbReference>
<feature type="domain" description="NodB homology" evidence="4">
    <location>
        <begin position="420"/>
        <end position="623"/>
    </location>
</feature>
<keyword evidence="2" id="KW-0732">Signal</keyword>
<dbReference type="Pfam" id="PF01522">
    <property type="entry name" value="Polysacc_deac_1"/>
    <property type="match status" value="1"/>
</dbReference>
<dbReference type="InterPro" id="IPR001173">
    <property type="entry name" value="Glyco_trans_2-like"/>
</dbReference>
<gene>
    <name evidence="5" type="ORF">GCM10009801_38950</name>
</gene>
<evidence type="ECO:0000256" key="2">
    <source>
        <dbReference type="ARBA" id="ARBA00022729"/>
    </source>
</evidence>
<dbReference type="InterPro" id="IPR011330">
    <property type="entry name" value="Glyco_hydro/deAcase_b/a-brl"/>
</dbReference>
<dbReference type="Pfam" id="PF00535">
    <property type="entry name" value="Glycos_transf_2"/>
    <property type="match status" value="1"/>
</dbReference>
<evidence type="ECO:0000313" key="6">
    <source>
        <dbReference type="Proteomes" id="UP001500016"/>
    </source>
</evidence>
<name>A0ABN2W1X2_9ACTN</name>
<dbReference type="CDD" id="cd10918">
    <property type="entry name" value="CE4_NodB_like_5s_6s"/>
    <property type="match status" value="1"/>
</dbReference>
<feature type="compositionally biased region" description="Low complexity" evidence="3">
    <location>
        <begin position="324"/>
        <end position="336"/>
    </location>
</feature>
<dbReference type="SUPFAM" id="SSF88713">
    <property type="entry name" value="Glycoside hydrolase/deacetylase"/>
    <property type="match status" value="1"/>
</dbReference>
<organism evidence="5 6">
    <name type="scientific">Streptomyces albiaxialis</name>
    <dbReference type="NCBI Taxonomy" id="329523"/>
    <lineage>
        <taxon>Bacteria</taxon>
        <taxon>Bacillati</taxon>
        <taxon>Actinomycetota</taxon>
        <taxon>Actinomycetes</taxon>
        <taxon>Kitasatosporales</taxon>
        <taxon>Streptomycetaceae</taxon>
        <taxon>Streptomyces</taxon>
    </lineage>
</organism>
<evidence type="ECO:0000256" key="1">
    <source>
        <dbReference type="ARBA" id="ARBA00004613"/>
    </source>
</evidence>
<dbReference type="SUPFAM" id="SSF53448">
    <property type="entry name" value="Nucleotide-diphospho-sugar transferases"/>
    <property type="match status" value="1"/>
</dbReference>
<reference evidence="5 6" key="1">
    <citation type="journal article" date="2019" name="Int. J. Syst. Evol. Microbiol.">
        <title>The Global Catalogue of Microorganisms (GCM) 10K type strain sequencing project: providing services to taxonomists for standard genome sequencing and annotation.</title>
        <authorList>
            <consortium name="The Broad Institute Genomics Platform"/>
            <consortium name="The Broad Institute Genome Sequencing Center for Infectious Disease"/>
            <person name="Wu L."/>
            <person name="Ma J."/>
        </authorList>
    </citation>
    <scope>NUCLEOTIDE SEQUENCE [LARGE SCALE GENOMIC DNA]</scope>
    <source>
        <strain evidence="5 6">JCM 15478</strain>
    </source>
</reference>
<dbReference type="PANTHER" id="PTHR34216">
    <property type="match status" value="1"/>
</dbReference>
<dbReference type="Proteomes" id="UP001500016">
    <property type="component" value="Unassembled WGS sequence"/>
</dbReference>
<dbReference type="PANTHER" id="PTHR34216:SF3">
    <property type="entry name" value="POLY-BETA-1,6-N-ACETYL-D-GLUCOSAMINE N-DEACETYLASE"/>
    <property type="match status" value="1"/>
</dbReference>
<dbReference type="InterPro" id="IPR051398">
    <property type="entry name" value="Polysacch_Deacetylase"/>
</dbReference>